<feature type="compositionally biased region" description="Basic and acidic residues" evidence="12">
    <location>
        <begin position="41"/>
        <end position="50"/>
    </location>
</feature>
<feature type="compositionally biased region" description="Basic residues" evidence="12">
    <location>
        <begin position="1"/>
        <end position="10"/>
    </location>
</feature>
<protein>
    <recommendedName>
        <fullName evidence="3">glucan 1,4-alpha-glucosidase</fullName>
        <ecNumber evidence="3">3.2.1.3</ecNumber>
    </recommendedName>
    <alternativeName>
        <fullName evidence="11">1,4-alpha-D-glucan glucohydrolase</fullName>
    </alternativeName>
    <alternativeName>
        <fullName evidence="10">Glucan 1,4-alpha-glucosidase</fullName>
    </alternativeName>
</protein>
<dbReference type="InterPro" id="IPR011613">
    <property type="entry name" value="GH15-like"/>
</dbReference>
<dbReference type="InterPro" id="IPR046966">
    <property type="entry name" value="Glucoamylase_active_site"/>
</dbReference>
<dbReference type="GO" id="GO:2001070">
    <property type="term" value="F:starch binding"/>
    <property type="evidence" value="ECO:0007669"/>
    <property type="project" value="InterPro"/>
</dbReference>
<feature type="compositionally biased region" description="Polar residues" evidence="12">
    <location>
        <begin position="55"/>
        <end position="72"/>
    </location>
</feature>
<evidence type="ECO:0000256" key="9">
    <source>
        <dbReference type="ARBA" id="ARBA00023326"/>
    </source>
</evidence>
<evidence type="ECO:0000256" key="7">
    <source>
        <dbReference type="ARBA" id="ARBA00023277"/>
    </source>
</evidence>
<evidence type="ECO:0000313" key="15">
    <source>
        <dbReference type="Proteomes" id="UP000383932"/>
    </source>
</evidence>
<evidence type="ECO:0000256" key="11">
    <source>
        <dbReference type="ARBA" id="ARBA00033473"/>
    </source>
</evidence>
<sequence>MYKRISKRIKKKEEEAALDLDEGNREILGMNETDSDESDSSNDREGRWQSDTDDSSAQAPHRTSTERSTGIQTGLGHKQNWKMGHSSNDSDIGAEDSEAEQISESEDMEYNSPPPMTISEALNEPLYLVRKGSDARKCVVCPGKELKHSRMATIHVASSSHLRRMKRFSALAARVGDEDEDLRLLVAALDKSVRIVPKEKLANGPTRPRVSQKQRHLAKRQRRRERRAAKQINSVSSTQPGSQPREQLAVTRSGSNAVADHVLQKKLLTRQLESINKHKKPTMRVLTTALTFATAALALVPGYFDRRQSSVDTYISTQSPISKTGVLANIGADGSKDQGAKSGVVIASPSKTNPDYVYAWTRDSSLVFKLLVDEYTQGRDTTLNSLIQNWVASQGRIQQVPNRSGGVTSGGLGEPKFNIDESAFTGDWGRPQRDGPALRAITMITYGNYLGTTNSYVTGTLWPLVKLDLDYVAQYWNSTGFDLWEEVSGSSFFTSASQHRALREGAKFATALGDSTRASTYTTQAANVLCFLQSYWNPSAKFASSNVNGGSVVRSGLDANSILTSIHMFDPAAECDANTFQPCSDKALANHKAVVDSFRATYALNSGKAANAAVAVGRYKEDSYYGGNPWYLCTTAAAEQLYDALYSWNKQGSITITATSLDFFTQLYSSAAVGTFASSTTQYTAITSAVKTYADGFLAIVQQYQGSGGALAEQFSRSNGSPLSATDLTWSYAASLTAFNARASKVPASWGASGLTVPATCSTGSGGGGGSGTVAVSFTVTATTVWGENIYLTGNQAAIANWDPNSALLLSSSSYPQWKITVNLPANTNIQYKYIRKNNGAVTWESDPNRSFTTPASGTYNLNDSWR</sequence>
<evidence type="ECO:0000256" key="10">
    <source>
        <dbReference type="ARBA" id="ARBA00033442"/>
    </source>
</evidence>
<comment type="catalytic activity">
    <reaction evidence="1">
        <text>Hydrolysis of terminal (1-&gt;4)-linked alpha-D-glucose residues successively from non-reducing ends of the chains with release of beta-D-glucose.</text>
        <dbReference type="EC" id="3.2.1.3"/>
    </reaction>
</comment>
<dbReference type="GO" id="GO:0004339">
    <property type="term" value="F:glucan 1,4-alpha-glucosidase activity"/>
    <property type="evidence" value="ECO:0007669"/>
    <property type="project" value="UniProtKB-EC"/>
</dbReference>
<feature type="region of interest" description="Disordered" evidence="12">
    <location>
        <begin position="1"/>
        <end position="119"/>
    </location>
</feature>
<evidence type="ECO:0000256" key="5">
    <source>
        <dbReference type="ARBA" id="ARBA00022801"/>
    </source>
</evidence>
<dbReference type="CDD" id="cd05808">
    <property type="entry name" value="CBM20_alpha_amylase"/>
    <property type="match status" value="1"/>
</dbReference>
<dbReference type="PANTHER" id="PTHR31616">
    <property type="entry name" value="TREHALASE"/>
    <property type="match status" value="1"/>
</dbReference>
<dbReference type="SMART" id="SM01065">
    <property type="entry name" value="CBM_2"/>
    <property type="match status" value="1"/>
</dbReference>
<keyword evidence="8" id="KW-0326">Glycosidase</keyword>
<keyword evidence="9" id="KW-0624">Polysaccharide degradation</keyword>
<dbReference type="AlphaFoldDB" id="A0A5N5QWF2"/>
<dbReference type="Gene3D" id="2.60.40.10">
    <property type="entry name" value="Immunoglobulins"/>
    <property type="match status" value="1"/>
</dbReference>
<name>A0A5N5QWF2_9AGAM</name>
<dbReference type="InterPro" id="IPR008928">
    <property type="entry name" value="6-hairpin_glycosidase_sf"/>
</dbReference>
<organism evidence="14 15">
    <name type="scientific">Ceratobasidium theobromae</name>
    <dbReference type="NCBI Taxonomy" id="1582974"/>
    <lineage>
        <taxon>Eukaryota</taxon>
        <taxon>Fungi</taxon>
        <taxon>Dikarya</taxon>
        <taxon>Basidiomycota</taxon>
        <taxon>Agaricomycotina</taxon>
        <taxon>Agaricomycetes</taxon>
        <taxon>Cantharellales</taxon>
        <taxon>Ceratobasidiaceae</taxon>
        <taxon>Ceratobasidium</taxon>
    </lineage>
</organism>
<evidence type="ECO:0000256" key="6">
    <source>
        <dbReference type="ARBA" id="ARBA00023180"/>
    </source>
</evidence>
<dbReference type="Pfam" id="PF00723">
    <property type="entry name" value="Glyco_hydro_15"/>
    <property type="match status" value="1"/>
</dbReference>
<feature type="compositionally biased region" description="Basic residues" evidence="12">
    <location>
        <begin position="210"/>
        <end position="229"/>
    </location>
</feature>
<dbReference type="OrthoDB" id="6123450at2759"/>
<feature type="domain" description="CBM20" evidence="13">
    <location>
        <begin position="768"/>
        <end position="867"/>
    </location>
</feature>
<feature type="compositionally biased region" description="Polar residues" evidence="12">
    <location>
        <begin position="232"/>
        <end position="255"/>
    </location>
</feature>
<dbReference type="InterPro" id="IPR002044">
    <property type="entry name" value="CBM20"/>
</dbReference>
<keyword evidence="5" id="KW-0378">Hydrolase</keyword>
<feature type="compositionally biased region" description="Acidic residues" evidence="12">
    <location>
        <begin position="92"/>
        <end position="109"/>
    </location>
</feature>
<comment type="similarity">
    <text evidence="2">Belongs to the glycosyl hydrolase 15 family.</text>
</comment>
<reference evidence="14 15" key="1">
    <citation type="journal article" date="2019" name="Fungal Biol. Biotechnol.">
        <title>Draft genome sequence of fastidious pathogen Ceratobasidium theobromae, which causes vascular-streak dieback in Theobroma cacao.</title>
        <authorList>
            <person name="Ali S.S."/>
            <person name="Asman A."/>
            <person name="Shao J."/>
            <person name="Firmansyah A.P."/>
            <person name="Susilo A.W."/>
            <person name="Rosmana A."/>
            <person name="McMahon P."/>
            <person name="Junaid M."/>
            <person name="Guest D."/>
            <person name="Kheng T.Y."/>
            <person name="Meinhardt L.W."/>
            <person name="Bailey B.A."/>
        </authorList>
    </citation>
    <scope>NUCLEOTIDE SEQUENCE [LARGE SCALE GENOMIC DNA]</scope>
    <source>
        <strain evidence="14 15">CT2</strain>
    </source>
</reference>
<keyword evidence="4" id="KW-0732">Signal</keyword>
<dbReference type="EMBL" id="SSOP01000003">
    <property type="protein sequence ID" value="KAB5596080.1"/>
    <property type="molecule type" value="Genomic_DNA"/>
</dbReference>
<dbReference type="InterPro" id="IPR013783">
    <property type="entry name" value="Ig-like_fold"/>
</dbReference>
<evidence type="ECO:0000256" key="3">
    <source>
        <dbReference type="ARBA" id="ARBA00012593"/>
    </source>
</evidence>
<dbReference type="PRINTS" id="PR00736">
    <property type="entry name" value="GLHYDRLASE15"/>
</dbReference>
<feature type="region of interest" description="Disordered" evidence="12">
    <location>
        <begin position="200"/>
        <end position="255"/>
    </location>
</feature>
<dbReference type="InterPro" id="IPR013784">
    <property type="entry name" value="Carb-bd-like_fold"/>
</dbReference>
<evidence type="ECO:0000313" key="14">
    <source>
        <dbReference type="EMBL" id="KAB5596080.1"/>
    </source>
</evidence>
<proteinExistence type="inferred from homology"/>
<dbReference type="SUPFAM" id="SSF48208">
    <property type="entry name" value="Six-hairpin glycosidases"/>
    <property type="match status" value="1"/>
</dbReference>
<accession>A0A5N5QWF2</accession>
<keyword evidence="15" id="KW-1185">Reference proteome</keyword>
<dbReference type="InterPro" id="IPR012341">
    <property type="entry name" value="6hp_glycosidase-like_sf"/>
</dbReference>
<dbReference type="InterPro" id="IPR000165">
    <property type="entry name" value="Glucoamylase"/>
</dbReference>
<evidence type="ECO:0000256" key="12">
    <source>
        <dbReference type="SAM" id="MobiDB-lite"/>
    </source>
</evidence>
<evidence type="ECO:0000256" key="2">
    <source>
        <dbReference type="ARBA" id="ARBA00006188"/>
    </source>
</evidence>
<keyword evidence="6" id="KW-0325">Glycoprotein</keyword>
<dbReference type="PANTHER" id="PTHR31616:SF12">
    <property type="entry name" value="GLUCOAMYLASE"/>
    <property type="match status" value="1"/>
</dbReference>
<evidence type="ECO:0000256" key="4">
    <source>
        <dbReference type="ARBA" id="ARBA00022729"/>
    </source>
</evidence>
<keyword evidence="7" id="KW-0119">Carbohydrate metabolism</keyword>
<dbReference type="Gene3D" id="1.50.10.10">
    <property type="match status" value="1"/>
</dbReference>
<dbReference type="PROSITE" id="PS00820">
    <property type="entry name" value="GLUCOAMYLASE"/>
    <property type="match status" value="1"/>
</dbReference>
<dbReference type="PROSITE" id="PS51166">
    <property type="entry name" value="CBM20"/>
    <property type="match status" value="1"/>
</dbReference>
<dbReference type="GO" id="GO:0000272">
    <property type="term" value="P:polysaccharide catabolic process"/>
    <property type="evidence" value="ECO:0007669"/>
    <property type="project" value="UniProtKB-KW"/>
</dbReference>
<dbReference type="FunFam" id="1.50.10.10:FF:000018">
    <property type="entry name" value="Glucoamylase"/>
    <property type="match status" value="1"/>
</dbReference>
<dbReference type="EC" id="3.2.1.3" evidence="3"/>
<dbReference type="FunFam" id="2.60.40.10:FF:000552">
    <property type="entry name" value="Related to glucoamylase"/>
    <property type="match status" value="1"/>
</dbReference>
<dbReference type="GO" id="GO:0000324">
    <property type="term" value="C:fungal-type vacuole"/>
    <property type="evidence" value="ECO:0007669"/>
    <property type="project" value="TreeGrafter"/>
</dbReference>
<evidence type="ECO:0000256" key="1">
    <source>
        <dbReference type="ARBA" id="ARBA00001863"/>
    </source>
</evidence>
<evidence type="ECO:0000259" key="13">
    <source>
        <dbReference type="PROSITE" id="PS51166"/>
    </source>
</evidence>
<dbReference type="Pfam" id="PF00686">
    <property type="entry name" value="CBM_20"/>
    <property type="match status" value="1"/>
</dbReference>
<comment type="caution">
    <text evidence="14">The sequence shown here is derived from an EMBL/GenBank/DDBJ whole genome shotgun (WGS) entry which is preliminary data.</text>
</comment>
<evidence type="ECO:0000256" key="8">
    <source>
        <dbReference type="ARBA" id="ARBA00023295"/>
    </source>
</evidence>
<dbReference type="SUPFAM" id="SSF49452">
    <property type="entry name" value="Starch-binding domain-like"/>
    <property type="match status" value="1"/>
</dbReference>
<gene>
    <name evidence="14" type="ORF">CTheo_352</name>
</gene>
<dbReference type="Proteomes" id="UP000383932">
    <property type="component" value="Unassembled WGS sequence"/>
</dbReference>